<evidence type="ECO:0000259" key="1">
    <source>
        <dbReference type="Pfam" id="PF03732"/>
    </source>
</evidence>
<accession>W9QQC6</accession>
<protein>
    <recommendedName>
        <fullName evidence="1">Retrotransposon gag domain-containing protein</fullName>
    </recommendedName>
</protein>
<dbReference type="Proteomes" id="UP000030645">
    <property type="component" value="Unassembled WGS sequence"/>
</dbReference>
<sequence>MGNTRMEGRLSAIEEGMTNYQTDMAAMREMMLKMQTGLSQLQDVVVVKLTMEKRKLQAESSSSSSSTEDREGGMRAHRLLGIMAEAGTPEEEKLAAAAVHLDGAALDFFQWLEARAPICTWAEFKSTMLRRFRLSMAGNQYEELMSIKQTGTVGEYCGHFERLSHRYWRRLTSS</sequence>
<evidence type="ECO:0000313" key="2">
    <source>
        <dbReference type="EMBL" id="EXB34473.1"/>
    </source>
</evidence>
<keyword evidence="3" id="KW-1185">Reference proteome</keyword>
<proteinExistence type="predicted"/>
<dbReference type="EMBL" id="KE343542">
    <property type="protein sequence ID" value="EXB34473.1"/>
    <property type="molecule type" value="Genomic_DNA"/>
</dbReference>
<dbReference type="Pfam" id="PF03732">
    <property type="entry name" value="Retrotrans_gag"/>
    <property type="match status" value="1"/>
</dbReference>
<dbReference type="AlphaFoldDB" id="W9QQC6"/>
<feature type="domain" description="Retrotransposon gag" evidence="1">
    <location>
        <begin position="97"/>
        <end position="167"/>
    </location>
</feature>
<organism evidence="2 3">
    <name type="scientific">Morus notabilis</name>
    <dbReference type="NCBI Taxonomy" id="981085"/>
    <lineage>
        <taxon>Eukaryota</taxon>
        <taxon>Viridiplantae</taxon>
        <taxon>Streptophyta</taxon>
        <taxon>Embryophyta</taxon>
        <taxon>Tracheophyta</taxon>
        <taxon>Spermatophyta</taxon>
        <taxon>Magnoliopsida</taxon>
        <taxon>eudicotyledons</taxon>
        <taxon>Gunneridae</taxon>
        <taxon>Pentapetalae</taxon>
        <taxon>rosids</taxon>
        <taxon>fabids</taxon>
        <taxon>Rosales</taxon>
        <taxon>Moraceae</taxon>
        <taxon>Moreae</taxon>
        <taxon>Morus</taxon>
    </lineage>
</organism>
<name>W9QQC6_9ROSA</name>
<dbReference type="InterPro" id="IPR005162">
    <property type="entry name" value="Retrotrans_gag_dom"/>
</dbReference>
<gene>
    <name evidence="2" type="ORF">L484_004863</name>
</gene>
<reference evidence="3" key="1">
    <citation type="submission" date="2013-01" db="EMBL/GenBank/DDBJ databases">
        <title>Draft Genome Sequence of a Mulberry Tree, Morus notabilis C.K. Schneid.</title>
        <authorList>
            <person name="He N."/>
            <person name="Zhao S."/>
        </authorList>
    </citation>
    <scope>NUCLEOTIDE SEQUENCE</scope>
</reference>
<evidence type="ECO:0000313" key="3">
    <source>
        <dbReference type="Proteomes" id="UP000030645"/>
    </source>
</evidence>